<dbReference type="GO" id="GO:1905515">
    <property type="term" value="P:non-motile cilium assembly"/>
    <property type="evidence" value="ECO:0007669"/>
    <property type="project" value="TreeGrafter"/>
</dbReference>
<keyword evidence="1 3" id="KW-0547">Nucleotide-binding</keyword>
<dbReference type="GO" id="GO:0016192">
    <property type="term" value="P:vesicle-mediated transport"/>
    <property type="evidence" value="ECO:0007669"/>
    <property type="project" value="UniProtKB-ARBA"/>
</dbReference>
<dbReference type="AlphaFoldDB" id="A0AAW2F8V3"/>
<dbReference type="GO" id="GO:0097730">
    <property type="term" value="C:non-motile cilium"/>
    <property type="evidence" value="ECO:0007669"/>
    <property type="project" value="TreeGrafter"/>
</dbReference>
<dbReference type="InterPro" id="IPR005225">
    <property type="entry name" value="Small_GTP-bd"/>
</dbReference>
<dbReference type="GO" id="GO:0003924">
    <property type="term" value="F:GTPase activity"/>
    <property type="evidence" value="ECO:0007669"/>
    <property type="project" value="InterPro"/>
</dbReference>
<dbReference type="PANTHER" id="PTHR46090">
    <property type="entry name" value="ADP-RIBOSYLATION FACTOR-LIKE PROTEIN 13B"/>
    <property type="match status" value="1"/>
</dbReference>
<gene>
    <name evidence="5" type="ORF">PUN28_013075</name>
</gene>
<evidence type="ECO:0000256" key="1">
    <source>
        <dbReference type="ARBA" id="ARBA00022741"/>
    </source>
</evidence>
<dbReference type="GO" id="GO:0046872">
    <property type="term" value="F:metal ion binding"/>
    <property type="evidence" value="ECO:0007669"/>
    <property type="project" value="UniProtKB-KW"/>
</dbReference>
<feature type="binding site" evidence="3">
    <location>
        <begin position="39"/>
        <end position="46"/>
    </location>
    <ligand>
        <name>GTP</name>
        <dbReference type="ChEBI" id="CHEBI:37565"/>
    </ligand>
</feature>
<proteinExistence type="predicted"/>
<dbReference type="Proteomes" id="UP001430953">
    <property type="component" value="Unassembled WGS sequence"/>
</dbReference>
<dbReference type="Pfam" id="PF00025">
    <property type="entry name" value="Arf"/>
    <property type="match status" value="1"/>
</dbReference>
<dbReference type="EMBL" id="JADYXP020000013">
    <property type="protein sequence ID" value="KAL0111635.1"/>
    <property type="molecule type" value="Genomic_DNA"/>
</dbReference>
<dbReference type="PRINTS" id="PR00328">
    <property type="entry name" value="SAR1GTPBP"/>
</dbReference>
<evidence type="ECO:0008006" key="7">
    <source>
        <dbReference type="Google" id="ProtNLM"/>
    </source>
</evidence>
<protein>
    <recommendedName>
        <fullName evidence="7">ADP-ribosylation factor-like protein 13B</fullName>
    </recommendedName>
</protein>
<organism evidence="5 6">
    <name type="scientific">Cardiocondyla obscurior</name>
    <dbReference type="NCBI Taxonomy" id="286306"/>
    <lineage>
        <taxon>Eukaryota</taxon>
        <taxon>Metazoa</taxon>
        <taxon>Ecdysozoa</taxon>
        <taxon>Arthropoda</taxon>
        <taxon>Hexapoda</taxon>
        <taxon>Insecta</taxon>
        <taxon>Pterygota</taxon>
        <taxon>Neoptera</taxon>
        <taxon>Endopterygota</taxon>
        <taxon>Hymenoptera</taxon>
        <taxon>Apocrita</taxon>
        <taxon>Aculeata</taxon>
        <taxon>Formicoidea</taxon>
        <taxon>Formicidae</taxon>
        <taxon>Myrmicinae</taxon>
        <taxon>Cardiocondyla</taxon>
    </lineage>
</organism>
<feature type="binding site" evidence="4">
    <location>
        <position position="46"/>
    </location>
    <ligand>
        <name>Mg(2+)</name>
        <dbReference type="ChEBI" id="CHEBI:18420"/>
    </ligand>
</feature>
<evidence type="ECO:0000256" key="2">
    <source>
        <dbReference type="ARBA" id="ARBA00023134"/>
    </source>
</evidence>
<dbReference type="InterPro" id="IPR027417">
    <property type="entry name" value="P-loop_NTPase"/>
</dbReference>
<dbReference type="GO" id="GO:0048731">
    <property type="term" value="P:system development"/>
    <property type="evidence" value="ECO:0007669"/>
    <property type="project" value="UniProtKB-ARBA"/>
</dbReference>
<dbReference type="PROSITE" id="PS51417">
    <property type="entry name" value="ARF"/>
    <property type="match status" value="1"/>
</dbReference>
<dbReference type="GO" id="GO:0051649">
    <property type="term" value="P:establishment of localization in cell"/>
    <property type="evidence" value="ECO:0007669"/>
    <property type="project" value="UniProtKB-ARBA"/>
</dbReference>
<keyword evidence="2 3" id="KW-0342">GTP-binding</keyword>
<dbReference type="InterPro" id="IPR051995">
    <property type="entry name" value="Ciliary_GTPase"/>
</dbReference>
<keyword evidence="6" id="KW-1185">Reference proteome</keyword>
<keyword evidence="4" id="KW-0460">Magnesium</keyword>
<dbReference type="SUPFAM" id="SSF52540">
    <property type="entry name" value="P-loop containing nucleoside triphosphate hydrolases"/>
    <property type="match status" value="1"/>
</dbReference>
<dbReference type="NCBIfam" id="TIGR00231">
    <property type="entry name" value="small_GTP"/>
    <property type="match status" value="1"/>
</dbReference>
<dbReference type="PANTHER" id="PTHR46090:SF2">
    <property type="entry name" value="ADP-RIBOSYLATION FACTOR-LIKE PROTEIN 13B"/>
    <property type="match status" value="1"/>
</dbReference>
<dbReference type="GO" id="GO:0005525">
    <property type="term" value="F:GTP binding"/>
    <property type="evidence" value="ECO:0007669"/>
    <property type="project" value="UniProtKB-KW"/>
</dbReference>
<keyword evidence="4" id="KW-0479">Metal-binding</keyword>
<dbReference type="InterPro" id="IPR006689">
    <property type="entry name" value="Small_GTPase_ARF/SAR"/>
</dbReference>
<dbReference type="SMART" id="SM00177">
    <property type="entry name" value="ARF"/>
    <property type="match status" value="1"/>
</dbReference>
<sequence length="368" mass="41117">MGLRFSLFFPAMGNCIRSVLRRLRRNRPTDKTIVLLIVGLDNAGKSTILNHISGDSDQNVLPTIGFRTVSLKHKSYSVKIYDLGGSSQIRALWPKYYNDIHGLIYVVDASDISRLAENKVVFNELITHEHILTKPILLLANKQDLNEAIDELDVVENLDVERAANAMKCPTRVETCSCIYNKEQSKSNTAGIKDGYKWLLDIVVKNYTVLNNRVKQSQNCQQKSVQRAQSAASSASRVSIHSNPFKPIRDLLAAKDEPLISESCNGTTEKRSIMKVFAKRNKTAPLPDEPSTIECESLSRNLSPNVETLAGEKSTQTITTILDPPNSNINHNENYFGTKLIRPYTAPERSQRLSNNVTIINIPGQVPQ</sequence>
<evidence type="ECO:0000313" key="5">
    <source>
        <dbReference type="EMBL" id="KAL0111635.1"/>
    </source>
</evidence>
<evidence type="ECO:0000313" key="6">
    <source>
        <dbReference type="Proteomes" id="UP001430953"/>
    </source>
</evidence>
<dbReference type="Gene3D" id="3.40.50.300">
    <property type="entry name" value="P-loop containing nucleotide triphosphate hydrolases"/>
    <property type="match status" value="1"/>
</dbReference>
<dbReference type="GO" id="GO:0097500">
    <property type="term" value="P:receptor localization to non-motile cilium"/>
    <property type="evidence" value="ECO:0007669"/>
    <property type="project" value="TreeGrafter"/>
</dbReference>
<feature type="binding site" evidence="3">
    <location>
        <position position="85"/>
    </location>
    <ligand>
        <name>GTP</name>
        <dbReference type="ChEBI" id="CHEBI:37565"/>
    </ligand>
</feature>
<feature type="binding site" evidence="3">
    <location>
        <begin position="141"/>
        <end position="144"/>
    </location>
    <ligand>
        <name>GTP</name>
        <dbReference type="ChEBI" id="CHEBI:37565"/>
    </ligand>
</feature>
<name>A0AAW2F8V3_9HYME</name>
<comment type="caution">
    <text evidence="5">The sequence shown here is derived from an EMBL/GenBank/DDBJ whole genome shotgun (WGS) entry which is preliminary data.</text>
</comment>
<evidence type="ECO:0000256" key="3">
    <source>
        <dbReference type="PIRSR" id="PIRSR606689-1"/>
    </source>
</evidence>
<reference evidence="5 6" key="1">
    <citation type="submission" date="2023-03" db="EMBL/GenBank/DDBJ databases">
        <title>High recombination rates correlate with genetic variation in Cardiocondyla obscurior ants.</title>
        <authorList>
            <person name="Errbii M."/>
        </authorList>
    </citation>
    <scope>NUCLEOTIDE SEQUENCE [LARGE SCALE GENOMIC DNA]</scope>
    <source>
        <strain evidence="5">Alpha-2009</strain>
        <tissue evidence="5">Whole body</tissue>
    </source>
</reference>
<dbReference type="GO" id="GO:0060170">
    <property type="term" value="C:ciliary membrane"/>
    <property type="evidence" value="ECO:0007669"/>
    <property type="project" value="TreeGrafter"/>
</dbReference>
<evidence type="ECO:0000256" key="4">
    <source>
        <dbReference type="PIRSR" id="PIRSR606689-2"/>
    </source>
</evidence>
<accession>A0AAW2F8V3</accession>
<feature type="binding site" evidence="4">
    <location>
        <position position="63"/>
    </location>
    <ligand>
        <name>Mg(2+)</name>
        <dbReference type="ChEBI" id="CHEBI:18420"/>
    </ligand>
</feature>
<dbReference type="SMART" id="SM00178">
    <property type="entry name" value="SAR"/>
    <property type="match status" value="1"/>
</dbReference>